<dbReference type="Proteomes" id="UP000231450">
    <property type="component" value="Unassembled WGS sequence"/>
</dbReference>
<evidence type="ECO:0000313" key="2">
    <source>
        <dbReference type="EMBL" id="PJE57993.1"/>
    </source>
</evidence>
<gene>
    <name evidence="2" type="ORF">COU81_03140</name>
</gene>
<proteinExistence type="predicted"/>
<protein>
    <submittedName>
        <fullName evidence="2">Uncharacterized protein</fullName>
    </submittedName>
</protein>
<comment type="caution">
    <text evidence="2">The sequence shown here is derived from an EMBL/GenBank/DDBJ whole genome shotgun (WGS) entry which is preliminary data.</text>
</comment>
<evidence type="ECO:0000256" key="1">
    <source>
        <dbReference type="SAM" id="Phobius"/>
    </source>
</evidence>
<dbReference type="Pfam" id="PF18895">
    <property type="entry name" value="T4SS_pilin"/>
    <property type="match status" value="1"/>
</dbReference>
<dbReference type="EMBL" id="PFDW01000065">
    <property type="protein sequence ID" value="PJE57993.1"/>
    <property type="molecule type" value="Genomic_DNA"/>
</dbReference>
<reference evidence="3" key="1">
    <citation type="submission" date="2017-09" db="EMBL/GenBank/DDBJ databases">
        <title>Depth-based differentiation of microbial function through sediment-hosted aquifers and enrichment of novel symbionts in the deep terrestrial subsurface.</title>
        <authorList>
            <person name="Probst A.J."/>
            <person name="Ladd B."/>
            <person name="Jarett J.K."/>
            <person name="Geller-Mcgrath D.E."/>
            <person name="Sieber C.M.K."/>
            <person name="Emerson J.B."/>
            <person name="Anantharaman K."/>
            <person name="Thomas B.C."/>
            <person name="Malmstrom R."/>
            <person name="Stieglmeier M."/>
            <person name="Klingl A."/>
            <person name="Woyke T."/>
            <person name="Ryan C.M."/>
            <person name="Banfield J.F."/>
        </authorList>
    </citation>
    <scope>NUCLEOTIDE SEQUENCE [LARGE SCALE GENOMIC DNA]</scope>
</reference>
<feature type="transmembrane region" description="Helical" evidence="1">
    <location>
        <begin position="94"/>
        <end position="115"/>
    </location>
</feature>
<name>A0A2M8KDM0_9BACT</name>
<evidence type="ECO:0000313" key="3">
    <source>
        <dbReference type="Proteomes" id="UP000231450"/>
    </source>
</evidence>
<keyword evidence="1" id="KW-1133">Transmembrane helix</keyword>
<keyword evidence="1" id="KW-0812">Transmembrane</keyword>
<accession>A0A2M8KDM0</accession>
<dbReference type="AlphaFoldDB" id="A0A2M8KDM0"/>
<keyword evidence="1" id="KW-0472">Membrane</keyword>
<sequence>MSINNKLMNKYLALVLIVVGFLVNTSVASAIGAENNRVMVSLMEAQPPYQPPGLPNATPTSGNQNLYPPSLGGDTISLDNPLESNTFTELVQGIAYWAFVFSIPLAVIVLIIIGIQFMLSGGDEKKVTAARNNLKWVIVGIVILLLSTVMVSIIKSILGV</sequence>
<organism evidence="2 3">
    <name type="scientific">Candidatus Portnoybacteria bacterium CG10_big_fil_rev_8_21_14_0_10_36_7</name>
    <dbReference type="NCBI Taxonomy" id="1974812"/>
    <lineage>
        <taxon>Bacteria</taxon>
        <taxon>Candidatus Portnoyibacteriota</taxon>
    </lineage>
</organism>
<feature type="transmembrane region" description="Helical" evidence="1">
    <location>
        <begin position="136"/>
        <end position="158"/>
    </location>
</feature>
<dbReference type="InterPro" id="IPR043993">
    <property type="entry name" value="T4SS_pilin"/>
</dbReference>